<dbReference type="Proteomes" id="UP000078542">
    <property type="component" value="Unassembled WGS sequence"/>
</dbReference>
<evidence type="ECO:0000313" key="2">
    <source>
        <dbReference type="EMBL" id="KYM94263.1"/>
    </source>
</evidence>
<organism evidence="2 3">
    <name type="scientific">Cyphomyrmex costatus</name>
    <dbReference type="NCBI Taxonomy" id="456900"/>
    <lineage>
        <taxon>Eukaryota</taxon>
        <taxon>Metazoa</taxon>
        <taxon>Ecdysozoa</taxon>
        <taxon>Arthropoda</taxon>
        <taxon>Hexapoda</taxon>
        <taxon>Insecta</taxon>
        <taxon>Pterygota</taxon>
        <taxon>Neoptera</taxon>
        <taxon>Endopterygota</taxon>
        <taxon>Hymenoptera</taxon>
        <taxon>Apocrita</taxon>
        <taxon>Aculeata</taxon>
        <taxon>Formicoidea</taxon>
        <taxon>Formicidae</taxon>
        <taxon>Myrmicinae</taxon>
        <taxon>Cyphomyrmex</taxon>
    </lineage>
</organism>
<feature type="compositionally biased region" description="Basic and acidic residues" evidence="1">
    <location>
        <begin position="17"/>
        <end position="26"/>
    </location>
</feature>
<reference evidence="2 3" key="1">
    <citation type="submission" date="2016-03" db="EMBL/GenBank/DDBJ databases">
        <title>Cyphomyrmex costatus WGS genome.</title>
        <authorList>
            <person name="Nygaard S."/>
            <person name="Hu H."/>
            <person name="Boomsma J."/>
            <person name="Zhang G."/>
        </authorList>
    </citation>
    <scope>NUCLEOTIDE SEQUENCE [LARGE SCALE GENOMIC DNA]</scope>
    <source>
        <strain evidence="2">MS0001</strain>
        <tissue evidence="2">Whole body</tissue>
    </source>
</reference>
<sequence>MVARERPRGAKRSTGGDAERETDKEGGGGARRFRRASEAWPGKAVRHSGSDGGGSEPITYYNCLASERSERGAPVRHPSSRRMASLPITSAVIANFSRPCLLLASRCRRLPPPISRQFVGTSIVCVFYKTTNESYGDTVVMTATEKRCFVAVRMNSALLNTHNKAARGGVNNPATRPMKVILIDSIVKAIYGFSGKRPKLAGYCTAMQDKRCG</sequence>
<protein>
    <submittedName>
        <fullName evidence="2">Uncharacterized protein</fullName>
    </submittedName>
</protein>
<dbReference type="AlphaFoldDB" id="A0A151I814"/>
<feature type="region of interest" description="Disordered" evidence="1">
    <location>
        <begin position="1"/>
        <end position="53"/>
    </location>
</feature>
<dbReference type="EMBL" id="KQ978393">
    <property type="protein sequence ID" value="KYM94263.1"/>
    <property type="molecule type" value="Genomic_DNA"/>
</dbReference>
<evidence type="ECO:0000256" key="1">
    <source>
        <dbReference type="SAM" id="MobiDB-lite"/>
    </source>
</evidence>
<proteinExistence type="predicted"/>
<name>A0A151I814_9HYME</name>
<accession>A0A151I814</accession>
<keyword evidence="3" id="KW-1185">Reference proteome</keyword>
<gene>
    <name evidence="2" type="ORF">ALC62_15124</name>
</gene>
<evidence type="ECO:0000313" key="3">
    <source>
        <dbReference type="Proteomes" id="UP000078542"/>
    </source>
</evidence>